<proteinExistence type="predicted"/>
<dbReference type="EMBL" id="CP059572">
    <property type="protein sequence ID" value="QXJ25948.1"/>
    <property type="molecule type" value="Genomic_DNA"/>
</dbReference>
<organism evidence="2 3">
    <name type="scientific">Actinomadura graeca</name>
    <dbReference type="NCBI Taxonomy" id="2750812"/>
    <lineage>
        <taxon>Bacteria</taxon>
        <taxon>Bacillati</taxon>
        <taxon>Actinomycetota</taxon>
        <taxon>Actinomycetes</taxon>
        <taxon>Streptosporangiales</taxon>
        <taxon>Thermomonosporaceae</taxon>
        <taxon>Actinomadura</taxon>
    </lineage>
</organism>
<evidence type="ECO:0000313" key="3">
    <source>
        <dbReference type="Proteomes" id="UP001049518"/>
    </source>
</evidence>
<evidence type="ECO:0000256" key="1">
    <source>
        <dbReference type="SAM" id="MobiDB-lite"/>
    </source>
</evidence>
<feature type="region of interest" description="Disordered" evidence="1">
    <location>
        <begin position="191"/>
        <end position="249"/>
    </location>
</feature>
<dbReference type="Proteomes" id="UP001049518">
    <property type="component" value="Chromosome"/>
</dbReference>
<feature type="region of interest" description="Disordered" evidence="1">
    <location>
        <begin position="334"/>
        <end position="356"/>
    </location>
</feature>
<dbReference type="RefSeq" id="WP_231332161.1">
    <property type="nucleotide sequence ID" value="NZ_CP059572.1"/>
</dbReference>
<evidence type="ECO:0008006" key="4">
    <source>
        <dbReference type="Google" id="ProtNLM"/>
    </source>
</evidence>
<keyword evidence="3" id="KW-1185">Reference proteome</keyword>
<evidence type="ECO:0000313" key="2">
    <source>
        <dbReference type="EMBL" id="QXJ25948.1"/>
    </source>
</evidence>
<accession>A0ABX8R539</accession>
<protein>
    <recommendedName>
        <fullName evidence="4">Helix-turn-helix domain-containing protein</fullName>
    </recommendedName>
</protein>
<sequence>MAQPQDRFPARQDGEALDQHDELREGRALIPFTQLPDWVALSGIKPVAQALYWQLSMHLNRARGDRTVFPSRAQLAARLGFAHARSVDAHLGQLVRIGAIDKHTRRSAGGLRARNLYVLHLEPPPGYRGPRSLADLDIFADEPAAGHDGDGAHRSGCGAPWCAWPRYRRAPQRTPVVRADALPQCAAAHRDHIKKNQSTTNHHPPGAGRTSGAVPHPHRPDPGAGSGEEAGRDHGNGPEPGGGGGDQDADAAELLRHLPAGWRPSRAVMPRLNRLVQQALERGWSRSDLVGEVTGGLQGARNPAGVVISRLAGLADNDPPARVAEPAAPVACPRHPGMGRRSDTGECGGCWADRHG</sequence>
<reference evidence="2" key="1">
    <citation type="submission" date="2020-07" db="EMBL/GenBank/DDBJ databases">
        <authorList>
            <person name="Tarantini F.S."/>
            <person name="Hong K.W."/>
            <person name="Chan K.G."/>
        </authorList>
    </citation>
    <scope>NUCLEOTIDE SEQUENCE</scope>
    <source>
        <strain evidence="2">32-07</strain>
    </source>
</reference>
<gene>
    <name evidence="2" type="ORF">AGRA3207_007517</name>
</gene>
<name>A0ABX8R539_9ACTN</name>